<dbReference type="SUPFAM" id="SSF53474">
    <property type="entry name" value="alpha/beta-Hydrolases"/>
    <property type="match status" value="1"/>
</dbReference>
<dbReference type="GO" id="GO:0030600">
    <property type="term" value="F:feruloyl esterase activity"/>
    <property type="evidence" value="ECO:0007669"/>
    <property type="project" value="InterPro"/>
</dbReference>
<proteinExistence type="predicted"/>
<evidence type="ECO:0000256" key="2">
    <source>
        <dbReference type="ARBA" id="ARBA00022525"/>
    </source>
</evidence>
<evidence type="ECO:0000256" key="7">
    <source>
        <dbReference type="ARBA" id="ARBA00023326"/>
    </source>
</evidence>
<keyword evidence="2" id="KW-0964">Secreted</keyword>
<dbReference type="Gene3D" id="3.40.50.1820">
    <property type="entry name" value="alpha/beta hydrolase"/>
    <property type="match status" value="1"/>
</dbReference>
<evidence type="ECO:0000256" key="3">
    <source>
        <dbReference type="ARBA" id="ARBA00022651"/>
    </source>
</evidence>
<dbReference type="GO" id="GO:0005576">
    <property type="term" value="C:extracellular region"/>
    <property type="evidence" value="ECO:0007669"/>
    <property type="project" value="UniProtKB-SubCell"/>
</dbReference>
<evidence type="ECO:0000256" key="4">
    <source>
        <dbReference type="ARBA" id="ARBA00022729"/>
    </source>
</evidence>
<keyword evidence="7" id="KW-0624">Polysaccharide degradation</keyword>
<keyword evidence="3" id="KW-0858">Xylan degradation</keyword>
<dbReference type="GO" id="GO:0045493">
    <property type="term" value="P:xylan catabolic process"/>
    <property type="evidence" value="ECO:0007669"/>
    <property type="project" value="UniProtKB-KW"/>
</dbReference>
<keyword evidence="5" id="KW-0378">Hydrolase</keyword>
<evidence type="ECO:0000256" key="8">
    <source>
        <dbReference type="SAM" id="SignalP"/>
    </source>
</evidence>
<evidence type="ECO:0000256" key="1">
    <source>
        <dbReference type="ARBA" id="ARBA00004613"/>
    </source>
</evidence>
<accession>A0A4R5BTJ4</accession>
<feature type="chain" id="PRO_5039214354" description="Poly(3-hydroxybutyrate) depolymerase" evidence="8">
    <location>
        <begin position="20"/>
        <end position="342"/>
    </location>
</feature>
<dbReference type="InterPro" id="IPR029058">
    <property type="entry name" value="AB_hydrolase_fold"/>
</dbReference>
<dbReference type="AlphaFoldDB" id="A0A4R5BTJ4"/>
<reference evidence="9 10" key="1">
    <citation type="submission" date="2019-03" db="EMBL/GenBank/DDBJ databases">
        <title>Draft genome sequences of novel Actinobacteria.</title>
        <authorList>
            <person name="Sahin N."/>
            <person name="Ay H."/>
            <person name="Saygin H."/>
        </authorList>
    </citation>
    <scope>NUCLEOTIDE SEQUENCE [LARGE SCALE GENOMIC DNA]</scope>
    <source>
        <strain evidence="9 10">DSM 45941</strain>
    </source>
</reference>
<organism evidence="9 10">
    <name type="scientific">Actinomadura darangshiensis</name>
    <dbReference type="NCBI Taxonomy" id="705336"/>
    <lineage>
        <taxon>Bacteria</taxon>
        <taxon>Bacillati</taxon>
        <taxon>Actinomycetota</taxon>
        <taxon>Actinomycetes</taxon>
        <taxon>Streptosporangiales</taxon>
        <taxon>Thermomonosporaceae</taxon>
        <taxon>Actinomadura</taxon>
    </lineage>
</organism>
<dbReference type="Proteomes" id="UP000295578">
    <property type="component" value="Unassembled WGS sequence"/>
</dbReference>
<dbReference type="RefSeq" id="WP_132195336.1">
    <property type="nucleotide sequence ID" value="NZ_SMKY01000023.1"/>
</dbReference>
<evidence type="ECO:0000313" key="9">
    <source>
        <dbReference type="EMBL" id="TDD87482.1"/>
    </source>
</evidence>
<comment type="caution">
    <text evidence="9">The sequence shown here is derived from an EMBL/GenBank/DDBJ whole genome shotgun (WGS) entry which is preliminary data.</text>
</comment>
<evidence type="ECO:0000256" key="6">
    <source>
        <dbReference type="ARBA" id="ARBA00023277"/>
    </source>
</evidence>
<keyword evidence="4 8" id="KW-0732">Signal</keyword>
<dbReference type="OrthoDB" id="9767239at2"/>
<dbReference type="PANTHER" id="PTHR38050:SF2">
    <property type="entry name" value="FERULOYL ESTERASE C-RELATED"/>
    <property type="match status" value="1"/>
</dbReference>
<evidence type="ECO:0000313" key="10">
    <source>
        <dbReference type="Proteomes" id="UP000295578"/>
    </source>
</evidence>
<feature type="signal peptide" evidence="8">
    <location>
        <begin position="1"/>
        <end position="19"/>
    </location>
</feature>
<evidence type="ECO:0000256" key="5">
    <source>
        <dbReference type="ARBA" id="ARBA00022801"/>
    </source>
</evidence>
<dbReference type="EMBL" id="SMKY01000023">
    <property type="protein sequence ID" value="TDD87482.1"/>
    <property type="molecule type" value="Genomic_DNA"/>
</dbReference>
<sequence>MKRLAAALSALTAATAVQALPAGTPVAHAETLAPDRITVTAAGTPAYRLQDDLSSGGITVTETVGDYTTDKIVGQGALPGTSGGTAQVGFQISRSVLTLSGTFTLHDPGAGVQITANVLGGVRSPSDGTVTWQGKGTVERGGQSSTQTVSFTVSGGPASPDVDDPGFVNALQDILIERFNADPRRLYASGMSNGGFFTSKMACENQRFAAYAPVSGQLEDQGACHPGRHVPMLMIHGDGDFIVPYSGATSAAPFWARNNGCAATTTDTDLPDTHPDDNTTVTRHTYNGCPADAPVLLYQIKGGGHNWPGGTPFLGPFLGGTTYDIDANEVIWNFVSNFRLPR</sequence>
<dbReference type="InterPro" id="IPR043595">
    <property type="entry name" value="FaeB/C/D"/>
</dbReference>
<comment type="subcellular location">
    <subcellularLocation>
        <location evidence="1">Secreted</location>
    </subcellularLocation>
</comment>
<name>A0A4R5BTJ4_9ACTN</name>
<keyword evidence="10" id="KW-1185">Reference proteome</keyword>
<protein>
    <recommendedName>
        <fullName evidence="11">Poly(3-hydroxybutyrate) depolymerase</fullName>
    </recommendedName>
</protein>
<gene>
    <name evidence="9" type="ORF">E1293_07720</name>
</gene>
<keyword evidence="6" id="KW-0119">Carbohydrate metabolism</keyword>
<evidence type="ECO:0008006" key="11">
    <source>
        <dbReference type="Google" id="ProtNLM"/>
    </source>
</evidence>
<dbReference type="PANTHER" id="PTHR38050">
    <property type="match status" value="1"/>
</dbReference>